<evidence type="ECO:0000313" key="2">
    <source>
        <dbReference type="EMBL" id="MCQ5083268.1"/>
    </source>
</evidence>
<reference evidence="2" key="1">
    <citation type="submission" date="2022-06" db="EMBL/GenBank/DDBJ databases">
        <title>Isolation of gut microbiota from human fecal samples.</title>
        <authorList>
            <person name="Pamer E.G."/>
            <person name="Barat B."/>
            <person name="Waligurski E."/>
            <person name="Medina S."/>
            <person name="Paddock L."/>
            <person name="Mostad J."/>
        </authorList>
    </citation>
    <scope>NUCLEOTIDE SEQUENCE</scope>
    <source>
        <strain evidence="2">DFI.6.22</strain>
    </source>
</reference>
<dbReference type="RefSeq" id="WP_022333106.1">
    <property type="nucleotide sequence ID" value="NZ_BAAFKZ010000006.1"/>
</dbReference>
<comment type="caution">
    <text evidence="2">The sequence shown here is derived from an EMBL/GenBank/DDBJ whole genome shotgun (WGS) entry which is preliminary data.</text>
</comment>
<accession>A0AAJ1FP56</accession>
<sequence length="303" mass="34231">MKNLFIRLVALLGAVMAVHGVSAQEPQKHEAELRFDQAQREELADEPSPAVTAGFAAAGRPFAYKLNRKRTSEAVAYDAVTLWNVRKVKIRDRRMKLSDSTRREKVRLLKFFIERDRKKGARPHLLGNVAGYTWSNAVYDEAARTWRTVPKHIATYTLRDEYDSVRRSGGDVSMFKVPEELWRRLSPKAVYVLDGVRVPGSVFQFIDGLFLRTLEVHTDRGTMARYDTDQGVVIGDVYPDRIPLVVFCGRPSTIGAWLKICHTGAFSVDAAVPMRYFYMLPVEAVQIYGLAGKYGAICVELAE</sequence>
<name>A0AAJ1FP56_9BACT</name>
<feature type="signal peptide" evidence="1">
    <location>
        <begin position="1"/>
        <end position="23"/>
    </location>
</feature>
<organism evidence="2 3">
    <name type="scientific">Alistipes onderdonkii</name>
    <dbReference type="NCBI Taxonomy" id="328813"/>
    <lineage>
        <taxon>Bacteria</taxon>
        <taxon>Pseudomonadati</taxon>
        <taxon>Bacteroidota</taxon>
        <taxon>Bacteroidia</taxon>
        <taxon>Bacteroidales</taxon>
        <taxon>Rikenellaceae</taxon>
        <taxon>Alistipes</taxon>
    </lineage>
</organism>
<protein>
    <submittedName>
        <fullName evidence="2">Uncharacterized protein</fullName>
    </submittedName>
</protein>
<keyword evidence="1" id="KW-0732">Signal</keyword>
<proteinExistence type="predicted"/>
<dbReference type="EMBL" id="JANGBQ010000014">
    <property type="protein sequence ID" value="MCQ5083268.1"/>
    <property type="molecule type" value="Genomic_DNA"/>
</dbReference>
<gene>
    <name evidence="2" type="ORF">NE651_10245</name>
</gene>
<evidence type="ECO:0000256" key="1">
    <source>
        <dbReference type="SAM" id="SignalP"/>
    </source>
</evidence>
<dbReference type="AlphaFoldDB" id="A0AAJ1FP56"/>
<dbReference type="Proteomes" id="UP001205035">
    <property type="component" value="Unassembled WGS sequence"/>
</dbReference>
<evidence type="ECO:0000313" key="3">
    <source>
        <dbReference type="Proteomes" id="UP001205035"/>
    </source>
</evidence>
<feature type="chain" id="PRO_5042567776" evidence="1">
    <location>
        <begin position="24"/>
        <end position="303"/>
    </location>
</feature>